<keyword evidence="2" id="KW-1185">Reference proteome</keyword>
<name>A0A8J4XWH6_CHIOP</name>
<dbReference type="EMBL" id="JACEEZ010021686">
    <property type="protein sequence ID" value="KAG0713201.1"/>
    <property type="molecule type" value="Genomic_DNA"/>
</dbReference>
<proteinExistence type="predicted"/>
<accession>A0A8J4XWH6</accession>
<protein>
    <submittedName>
        <fullName evidence="1">Uncharacterized protein</fullName>
    </submittedName>
</protein>
<reference evidence="1" key="1">
    <citation type="submission" date="2020-07" db="EMBL/GenBank/DDBJ databases">
        <title>The High-quality genome of the commercially important snow crab, Chionoecetes opilio.</title>
        <authorList>
            <person name="Jeong J.-H."/>
            <person name="Ryu S."/>
        </authorList>
    </citation>
    <scope>NUCLEOTIDE SEQUENCE</scope>
    <source>
        <strain evidence="1">MADBK_172401_WGS</strain>
        <tissue evidence="1">Digestive gland</tissue>
    </source>
</reference>
<gene>
    <name evidence="1" type="ORF">GWK47_016732</name>
</gene>
<evidence type="ECO:0000313" key="1">
    <source>
        <dbReference type="EMBL" id="KAG0713201.1"/>
    </source>
</evidence>
<dbReference type="AlphaFoldDB" id="A0A8J4XWH6"/>
<organism evidence="1 2">
    <name type="scientific">Chionoecetes opilio</name>
    <name type="common">Atlantic snow crab</name>
    <name type="synonym">Cancer opilio</name>
    <dbReference type="NCBI Taxonomy" id="41210"/>
    <lineage>
        <taxon>Eukaryota</taxon>
        <taxon>Metazoa</taxon>
        <taxon>Ecdysozoa</taxon>
        <taxon>Arthropoda</taxon>
        <taxon>Crustacea</taxon>
        <taxon>Multicrustacea</taxon>
        <taxon>Malacostraca</taxon>
        <taxon>Eumalacostraca</taxon>
        <taxon>Eucarida</taxon>
        <taxon>Decapoda</taxon>
        <taxon>Pleocyemata</taxon>
        <taxon>Brachyura</taxon>
        <taxon>Eubrachyura</taxon>
        <taxon>Majoidea</taxon>
        <taxon>Majidae</taxon>
        <taxon>Chionoecetes</taxon>
    </lineage>
</organism>
<evidence type="ECO:0000313" key="2">
    <source>
        <dbReference type="Proteomes" id="UP000770661"/>
    </source>
</evidence>
<sequence length="135" mass="15097">MWNSSLGIMASLAQIPVYSMQEHFNKTIKVTPTHLVVAAKLTKLTRSQGDSTGGNRGQAVWLPQRLKVTHKLHLHLEHNSESRHVMSVLEGGSCPALLSLMILTAQPCISSRRARCLLWPRRPTRGTRTPGRREL</sequence>
<comment type="caution">
    <text evidence="1">The sequence shown here is derived from an EMBL/GenBank/DDBJ whole genome shotgun (WGS) entry which is preliminary data.</text>
</comment>
<dbReference type="Proteomes" id="UP000770661">
    <property type="component" value="Unassembled WGS sequence"/>
</dbReference>